<evidence type="ECO:0008006" key="15">
    <source>
        <dbReference type="Google" id="ProtNLM"/>
    </source>
</evidence>
<dbReference type="GO" id="GO:0005737">
    <property type="term" value="C:cytoplasm"/>
    <property type="evidence" value="ECO:0007669"/>
    <property type="project" value="TreeGrafter"/>
</dbReference>
<evidence type="ECO:0000256" key="7">
    <source>
        <dbReference type="ARBA" id="ARBA00023212"/>
    </source>
</evidence>
<dbReference type="CDD" id="cd00160">
    <property type="entry name" value="RhoGEF"/>
    <property type="match status" value="1"/>
</dbReference>
<evidence type="ECO:0000313" key="13">
    <source>
        <dbReference type="EMBL" id="PCH34411.1"/>
    </source>
</evidence>
<accession>A0A2H3IXF5</accession>
<proteinExistence type="predicted"/>
<dbReference type="InterPro" id="IPR011011">
    <property type="entry name" value="Znf_FYVE_PHD"/>
</dbReference>
<dbReference type="InterPro" id="IPR000306">
    <property type="entry name" value="Znf_FYVE"/>
</dbReference>
<evidence type="ECO:0000256" key="4">
    <source>
        <dbReference type="ARBA" id="ARBA00022723"/>
    </source>
</evidence>
<dbReference type="SUPFAM" id="SSF50729">
    <property type="entry name" value="PH domain-like"/>
    <property type="match status" value="1"/>
</dbReference>
<feature type="region of interest" description="Disordered" evidence="9">
    <location>
        <begin position="647"/>
        <end position="691"/>
    </location>
</feature>
<dbReference type="Pfam" id="PF01363">
    <property type="entry name" value="FYVE"/>
    <property type="match status" value="1"/>
</dbReference>
<dbReference type="STRING" id="742152.A0A2H3IXF5"/>
<feature type="domain" description="PH" evidence="10">
    <location>
        <begin position="269"/>
        <end position="427"/>
    </location>
</feature>
<dbReference type="InterPro" id="IPR001849">
    <property type="entry name" value="PH_domain"/>
</dbReference>
<dbReference type="InterPro" id="IPR013083">
    <property type="entry name" value="Znf_RING/FYVE/PHD"/>
</dbReference>
<feature type="compositionally biased region" description="Acidic residues" evidence="9">
    <location>
        <begin position="657"/>
        <end position="668"/>
    </location>
</feature>
<sequence length="764" mass="84768">MPAVTPAVIRNATRSPRHRPSSLDISRRAVRKAHMRPIDEQREAKRRKVINEFHETEKSYVDGLDLIYSHFLTPLIASLDTPNQLLDRSELTSVFSNFIDIWNLHHSFYAALTAFLDNSLTSQPGKVPPPLSPVLLAHFPYLSMYTPFVTSFSDALASYASLLHTHHAFASFIARQEEDPRCGKLKFRDWLLTIVQRCPRYLLLLKDLIGCTDPDDPEYSQLTAVHTLVSKITSSLNASLHTHAQTLALLALQRNTANLPFRLITPGRTFLKRAPLLQLEGNAPREREFLLFSDCILWLASADGDAWEPAVSVGVGMGELSLSRSRSKSDADTFIGPNALRRRESVLRFRLGGPRWKVRNASTGADERWVYKGFVDLVDLEVVVSPVGEPGEERRFELLSPTQSFAVYAASEEERDEWATAIRNAKAALLVSLNVMQPNSTLTSSESTHHLRRTLQALPYAPDEGGQKPSRGKVDHFVPAIWIPDGKTQSCMRCGRTFGWRRRRHHCRLCGRCVCGSCSGKTFYILGDNAKDAQKPARACDACYETVFPLLDTPTDPATAAGTTHSHLTLSGLKSMPSLVISDKGTSPSALMVVDLESPRRVLRRIDDEPSVAEALESGPSVPAIRVKSPSRPKSYIQLLEEFQEHGLPVSDVAPDERDEEEEQEVLTEDTHRAEGSSLPPTPRRESTARRHKRFSLPAIALQTNAVTARPNVVGEGPARRFSLVLSRGTMRAEEKGGQAQGSHVGLAAGKLSELLGRMHMRGS</sequence>
<dbReference type="AlphaFoldDB" id="A0A2H3IXF5"/>
<dbReference type="GO" id="GO:0005856">
    <property type="term" value="C:cytoskeleton"/>
    <property type="evidence" value="ECO:0007669"/>
    <property type="project" value="UniProtKB-SubCell"/>
</dbReference>
<feature type="domain" description="DH" evidence="11">
    <location>
        <begin position="45"/>
        <end position="239"/>
    </location>
</feature>
<keyword evidence="7" id="KW-0206">Cytoskeleton</keyword>
<dbReference type="InterPro" id="IPR035899">
    <property type="entry name" value="DBL_dom_sf"/>
</dbReference>
<dbReference type="PROSITE" id="PS50010">
    <property type="entry name" value="DH_2"/>
    <property type="match status" value="1"/>
</dbReference>
<evidence type="ECO:0000256" key="6">
    <source>
        <dbReference type="ARBA" id="ARBA00022833"/>
    </source>
</evidence>
<dbReference type="Gene3D" id="3.30.40.10">
    <property type="entry name" value="Zinc/RING finger domain, C3HC4 (zinc finger)"/>
    <property type="match status" value="1"/>
</dbReference>
<evidence type="ECO:0000313" key="14">
    <source>
        <dbReference type="Proteomes" id="UP000218811"/>
    </source>
</evidence>
<dbReference type="PANTHER" id="PTHR12673:SF159">
    <property type="entry name" value="LD03170P"/>
    <property type="match status" value="1"/>
</dbReference>
<dbReference type="OrthoDB" id="660555at2759"/>
<dbReference type="InterPro" id="IPR051092">
    <property type="entry name" value="FYVE_RhoGEF_PH"/>
</dbReference>
<dbReference type="Gene3D" id="2.30.29.30">
    <property type="entry name" value="Pleckstrin-homology domain (PH domain)/Phosphotyrosine-binding domain (PTB)"/>
    <property type="match status" value="1"/>
</dbReference>
<dbReference type="InterPro" id="IPR000219">
    <property type="entry name" value="DH_dom"/>
</dbReference>
<dbReference type="SUPFAM" id="SSF48065">
    <property type="entry name" value="DBL homology domain (DH-domain)"/>
    <property type="match status" value="1"/>
</dbReference>
<evidence type="ECO:0000256" key="3">
    <source>
        <dbReference type="ARBA" id="ARBA00022658"/>
    </source>
</evidence>
<dbReference type="PROSITE" id="PS50178">
    <property type="entry name" value="ZF_FYVE"/>
    <property type="match status" value="1"/>
</dbReference>
<keyword evidence="2" id="KW-0963">Cytoplasm</keyword>
<gene>
    <name evidence="13" type="ORF">WOLCODRAFT_95398</name>
</gene>
<dbReference type="SUPFAM" id="SSF57903">
    <property type="entry name" value="FYVE/PHD zinc finger"/>
    <property type="match status" value="1"/>
</dbReference>
<feature type="domain" description="FYVE-type" evidence="12">
    <location>
        <begin position="485"/>
        <end position="548"/>
    </location>
</feature>
<dbReference type="GO" id="GO:0008270">
    <property type="term" value="F:zinc ion binding"/>
    <property type="evidence" value="ECO:0007669"/>
    <property type="project" value="UniProtKB-KW"/>
</dbReference>
<evidence type="ECO:0000256" key="8">
    <source>
        <dbReference type="PROSITE-ProRule" id="PRU00091"/>
    </source>
</evidence>
<evidence type="ECO:0000256" key="5">
    <source>
        <dbReference type="ARBA" id="ARBA00022771"/>
    </source>
</evidence>
<evidence type="ECO:0000259" key="12">
    <source>
        <dbReference type="PROSITE" id="PS50178"/>
    </source>
</evidence>
<dbReference type="OMA" id="ACYDTVF"/>
<evidence type="ECO:0000259" key="10">
    <source>
        <dbReference type="PROSITE" id="PS50003"/>
    </source>
</evidence>
<dbReference type="GO" id="GO:0005085">
    <property type="term" value="F:guanyl-nucleotide exchange factor activity"/>
    <property type="evidence" value="ECO:0007669"/>
    <property type="project" value="UniProtKB-KW"/>
</dbReference>
<dbReference type="PROSITE" id="PS50003">
    <property type="entry name" value="PH_DOMAIN"/>
    <property type="match status" value="1"/>
</dbReference>
<evidence type="ECO:0000256" key="1">
    <source>
        <dbReference type="ARBA" id="ARBA00004245"/>
    </source>
</evidence>
<dbReference type="Proteomes" id="UP000218811">
    <property type="component" value="Unassembled WGS sequence"/>
</dbReference>
<evidence type="ECO:0000256" key="2">
    <source>
        <dbReference type="ARBA" id="ARBA00022490"/>
    </source>
</evidence>
<dbReference type="InterPro" id="IPR017455">
    <property type="entry name" value="Znf_FYVE-rel"/>
</dbReference>
<evidence type="ECO:0000256" key="9">
    <source>
        <dbReference type="SAM" id="MobiDB-lite"/>
    </source>
</evidence>
<keyword evidence="14" id="KW-1185">Reference proteome</keyword>
<reference evidence="13 14" key="1">
    <citation type="journal article" date="2012" name="Science">
        <title>The Paleozoic origin of enzymatic lignin decomposition reconstructed from 31 fungal genomes.</title>
        <authorList>
            <person name="Floudas D."/>
            <person name="Binder M."/>
            <person name="Riley R."/>
            <person name="Barry K."/>
            <person name="Blanchette R.A."/>
            <person name="Henrissat B."/>
            <person name="Martinez A.T."/>
            <person name="Otillar R."/>
            <person name="Spatafora J.W."/>
            <person name="Yadav J.S."/>
            <person name="Aerts A."/>
            <person name="Benoit I."/>
            <person name="Boyd A."/>
            <person name="Carlson A."/>
            <person name="Copeland A."/>
            <person name="Coutinho P.M."/>
            <person name="de Vries R.P."/>
            <person name="Ferreira P."/>
            <person name="Findley K."/>
            <person name="Foster B."/>
            <person name="Gaskell J."/>
            <person name="Glotzer D."/>
            <person name="Gorecki P."/>
            <person name="Heitman J."/>
            <person name="Hesse C."/>
            <person name="Hori C."/>
            <person name="Igarashi K."/>
            <person name="Jurgens J.A."/>
            <person name="Kallen N."/>
            <person name="Kersten P."/>
            <person name="Kohler A."/>
            <person name="Kuees U."/>
            <person name="Kumar T.K.A."/>
            <person name="Kuo A."/>
            <person name="LaButti K."/>
            <person name="Larrondo L.F."/>
            <person name="Lindquist E."/>
            <person name="Ling A."/>
            <person name="Lombard V."/>
            <person name="Lucas S."/>
            <person name="Lundell T."/>
            <person name="Martin R."/>
            <person name="McLaughlin D.J."/>
            <person name="Morgenstern I."/>
            <person name="Morin E."/>
            <person name="Murat C."/>
            <person name="Nagy L.G."/>
            <person name="Nolan M."/>
            <person name="Ohm R.A."/>
            <person name="Patyshakuliyeva A."/>
            <person name="Rokas A."/>
            <person name="Ruiz-Duenas F.J."/>
            <person name="Sabat G."/>
            <person name="Salamov A."/>
            <person name="Samejima M."/>
            <person name="Schmutz J."/>
            <person name="Slot J.C."/>
            <person name="St John F."/>
            <person name="Stenlid J."/>
            <person name="Sun H."/>
            <person name="Sun S."/>
            <person name="Syed K."/>
            <person name="Tsang A."/>
            <person name="Wiebenga A."/>
            <person name="Young D."/>
            <person name="Pisabarro A."/>
            <person name="Eastwood D.C."/>
            <person name="Martin F."/>
            <person name="Cullen D."/>
            <person name="Grigoriev I.V."/>
            <person name="Hibbett D.S."/>
        </authorList>
    </citation>
    <scope>NUCLEOTIDE SEQUENCE [LARGE SCALE GENOMIC DNA]</scope>
    <source>
        <strain evidence="13 14">MD-104</strain>
    </source>
</reference>
<dbReference type="Pfam" id="PF00621">
    <property type="entry name" value="RhoGEF"/>
    <property type="match status" value="1"/>
</dbReference>
<name>A0A2H3IXF5_WOLCO</name>
<dbReference type="InterPro" id="IPR011993">
    <property type="entry name" value="PH-like_dom_sf"/>
</dbReference>
<keyword evidence="6" id="KW-0862">Zinc</keyword>
<comment type="subcellular location">
    <subcellularLocation>
        <location evidence="1">Cytoplasm</location>
        <location evidence="1">Cytoskeleton</location>
    </subcellularLocation>
</comment>
<dbReference type="SMART" id="SM00325">
    <property type="entry name" value="RhoGEF"/>
    <property type="match status" value="1"/>
</dbReference>
<protein>
    <recommendedName>
        <fullName evidence="15">Dbl homology domain-containing protein</fullName>
    </recommendedName>
</protein>
<dbReference type="PANTHER" id="PTHR12673">
    <property type="entry name" value="FACIOGENITAL DYSPLASIA PROTEIN"/>
    <property type="match status" value="1"/>
</dbReference>
<evidence type="ECO:0000259" key="11">
    <source>
        <dbReference type="PROSITE" id="PS50010"/>
    </source>
</evidence>
<keyword evidence="5 8" id="KW-0863">Zinc-finger</keyword>
<keyword evidence="3" id="KW-0344">Guanine-nucleotide releasing factor</keyword>
<dbReference type="SMART" id="SM00064">
    <property type="entry name" value="FYVE"/>
    <property type="match status" value="1"/>
</dbReference>
<keyword evidence="4" id="KW-0479">Metal-binding</keyword>
<feature type="region of interest" description="Disordered" evidence="9">
    <location>
        <begin position="1"/>
        <end position="23"/>
    </location>
</feature>
<dbReference type="Gene3D" id="1.20.900.10">
    <property type="entry name" value="Dbl homology (DH) domain"/>
    <property type="match status" value="1"/>
</dbReference>
<organism evidence="13 14">
    <name type="scientific">Wolfiporia cocos (strain MD-104)</name>
    <name type="common">Brown rot fungus</name>
    <dbReference type="NCBI Taxonomy" id="742152"/>
    <lineage>
        <taxon>Eukaryota</taxon>
        <taxon>Fungi</taxon>
        <taxon>Dikarya</taxon>
        <taxon>Basidiomycota</taxon>
        <taxon>Agaricomycotina</taxon>
        <taxon>Agaricomycetes</taxon>
        <taxon>Polyporales</taxon>
        <taxon>Phaeolaceae</taxon>
        <taxon>Wolfiporia</taxon>
    </lineage>
</organism>
<dbReference type="EMBL" id="KB467831">
    <property type="protein sequence ID" value="PCH34411.1"/>
    <property type="molecule type" value="Genomic_DNA"/>
</dbReference>
<dbReference type="SMART" id="SM00233">
    <property type="entry name" value="PH"/>
    <property type="match status" value="1"/>
</dbReference>